<name>A0A0C9ZRH9_9AGAM</name>
<organism evidence="2 3">
    <name type="scientific">Suillus luteus UH-Slu-Lm8-n1</name>
    <dbReference type="NCBI Taxonomy" id="930992"/>
    <lineage>
        <taxon>Eukaryota</taxon>
        <taxon>Fungi</taxon>
        <taxon>Dikarya</taxon>
        <taxon>Basidiomycota</taxon>
        <taxon>Agaricomycotina</taxon>
        <taxon>Agaricomycetes</taxon>
        <taxon>Agaricomycetidae</taxon>
        <taxon>Boletales</taxon>
        <taxon>Suillineae</taxon>
        <taxon>Suillaceae</taxon>
        <taxon>Suillus</taxon>
    </lineage>
</organism>
<evidence type="ECO:0000313" key="3">
    <source>
        <dbReference type="Proteomes" id="UP000054485"/>
    </source>
</evidence>
<keyword evidence="1" id="KW-1133">Transmembrane helix</keyword>
<gene>
    <name evidence="2" type="ORF">CY34DRAFT_807292</name>
</gene>
<sequence length="54" mass="6288">MPWRSSTPPTAKRHPTTITTTTTINSLPHVILWLGSLFWTIPMWNFIPTITLRR</sequence>
<protein>
    <submittedName>
        <fullName evidence="2">Uncharacterized protein</fullName>
    </submittedName>
</protein>
<reference evidence="3" key="2">
    <citation type="submission" date="2015-01" db="EMBL/GenBank/DDBJ databases">
        <title>Evolutionary Origins and Diversification of the Mycorrhizal Mutualists.</title>
        <authorList>
            <consortium name="DOE Joint Genome Institute"/>
            <consortium name="Mycorrhizal Genomics Consortium"/>
            <person name="Kohler A."/>
            <person name="Kuo A."/>
            <person name="Nagy L.G."/>
            <person name="Floudas D."/>
            <person name="Copeland A."/>
            <person name="Barry K.W."/>
            <person name="Cichocki N."/>
            <person name="Veneault-Fourrey C."/>
            <person name="LaButti K."/>
            <person name="Lindquist E.A."/>
            <person name="Lipzen A."/>
            <person name="Lundell T."/>
            <person name="Morin E."/>
            <person name="Murat C."/>
            <person name="Riley R."/>
            <person name="Ohm R."/>
            <person name="Sun H."/>
            <person name="Tunlid A."/>
            <person name="Henrissat B."/>
            <person name="Grigoriev I.V."/>
            <person name="Hibbett D.S."/>
            <person name="Martin F."/>
        </authorList>
    </citation>
    <scope>NUCLEOTIDE SEQUENCE [LARGE SCALE GENOMIC DNA]</scope>
    <source>
        <strain evidence="3">UH-Slu-Lm8-n1</strain>
    </source>
</reference>
<dbReference type="EMBL" id="KN835305">
    <property type="protein sequence ID" value="KIK40355.1"/>
    <property type="molecule type" value="Genomic_DNA"/>
</dbReference>
<dbReference type="Proteomes" id="UP000054485">
    <property type="component" value="Unassembled WGS sequence"/>
</dbReference>
<dbReference type="HOGENOM" id="CLU_3051959_0_0_1"/>
<evidence type="ECO:0000313" key="2">
    <source>
        <dbReference type="EMBL" id="KIK40355.1"/>
    </source>
</evidence>
<accession>A0A0C9ZRH9</accession>
<dbReference type="InParanoid" id="A0A0C9ZRH9"/>
<feature type="transmembrane region" description="Helical" evidence="1">
    <location>
        <begin position="30"/>
        <end position="47"/>
    </location>
</feature>
<keyword evidence="1" id="KW-0472">Membrane</keyword>
<evidence type="ECO:0000256" key="1">
    <source>
        <dbReference type="SAM" id="Phobius"/>
    </source>
</evidence>
<keyword evidence="1" id="KW-0812">Transmembrane</keyword>
<reference evidence="2 3" key="1">
    <citation type="submission" date="2014-04" db="EMBL/GenBank/DDBJ databases">
        <authorList>
            <consortium name="DOE Joint Genome Institute"/>
            <person name="Kuo A."/>
            <person name="Ruytinx J."/>
            <person name="Rineau F."/>
            <person name="Colpaert J."/>
            <person name="Kohler A."/>
            <person name="Nagy L.G."/>
            <person name="Floudas D."/>
            <person name="Copeland A."/>
            <person name="Barry K.W."/>
            <person name="Cichocki N."/>
            <person name="Veneault-Fourrey C."/>
            <person name="LaButti K."/>
            <person name="Lindquist E.A."/>
            <person name="Lipzen A."/>
            <person name="Lundell T."/>
            <person name="Morin E."/>
            <person name="Murat C."/>
            <person name="Sun H."/>
            <person name="Tunlid A."/>
            <person name="Henrissat B."/>
            <person name="Grigoriev I.V."/>
            <person name="Hibbett D.S."/>
            <person name="Martin F."/>
            <person name="Nordberg H.P."/>
            <person name="Cantor M.N."/>
            <person name="Hua S.X."/>
        </authorList>
    </citation>
    <scope>NUCLEOTIDE SEQUENCE [LARGE SCALE GENOMIC DNA]</scope>
    <source>
        <strain evidence="2 3">UH-Slu-Lm8-n1</strain>
    </source>
</reference>
<proteinExistence type="predicted"/>
<keyword evidence="3" id="KW-1185">Reference proteome</keyword>
<dbReference type="AlphaFoldDB" id="A0A0C9ZRH9"/>